<evidence type="ECO:0000313" key="1">
    <source>
        <dbReference type="EMBL" id="MBB5821805.1"/>
    </source>
</evidence>
<comment type="caution">
    <text evidence="1">The sequence shown here is derived from an EMBL/GenBank/DDBJ whole genome shotgun (WGS) entry which is preliminary data.</text>
</comment>
<protein>
    <submittedName>
        <fullName evidence="1">Uncharacterized protein</fullName>
    </submittedName>
</protein>
<sequence>MNPRNRVTPMVASGTTSVVKLLVATLAFTGAYLGVESTYGASERSERAPAAQISAARAPVHTVALSSESTPAEQVAVEQAAEQVVAGRAAQVPAKGVVTVSELTVSGSCDRPYRIQSVVGDADPKAAVSYDWRLERWSPASRAWRTYLTASSGFTGGSQTVEWQPRIVDNPGWYRAVLTVSGERDPLRSEKFRVTC</sequence>
<name>A0A7W9IJE8_9ACTN</name>
<dbReference type="AlphaFoldDB" id="A0A7W9IJE8"/>
<organism evidence="1 2">
    <name type="scientific">Streptosporangium becharense</name>
    <dbReference type="NCBI Taxonomy" id="1816182"/>
    <lineage>
        <taxon>Bacteria</taxon>
        <taxon>Bacillati</taxon>
        <taxon>Actinomycetota</taxon>
        <taxon>Actinomycetes</taxon>
        <taxon>Streptosporangiales</taxon>
        <taxon>Streptosporangiaceae</taxon>
        <taxon>Streptosporangium</taxon>
    </lineage>
</organism>
<dbReference type="RefSeq" id="WP_184541016.1">
    <property type="nucleotide sequence ID" value="NZ_JACHMP010000001.1"/>
</dbReference>
<evidence type="ECO:0000313" key="2">
    <source>
        <dbReference type="Proteomes" id="UP000540685"/>
    </source>
</evidence>
<accession>A0A7W9IJE8</accession>
<keyword evidence="2" id="KW-1185">Reference proteome</keyword>
<dbReference type="EMBL" id="JACHMP010000001">
    <property type="protein sequence ID" value="MBB5821805.1"/>
    <property type="molecule type" value="Genomic_DNA"/>
</dbReference>
<gene>
    <name evidence="1" type="ORF">F4562_004867</name>
</gene>
<dbReference type="Proteomes" id="UP000540685">
    <property type="component" value="Unassembled WGS sequence"/>
</dbReference>
<reference evidence="1 2" key="1">
    <citation type="submission" date="2020-08" db="EMBL/GenBank/DDBJ databases">
        <title>Sequencing the genomes of 1000 actinobacteria strains.</title>
        <authorList>
            <person name="Klenk H.-P."/>
        </authorList>
    </citation>
    <scope>NUCLEOTIDE SEQUENCE [LARGE SCALE GENOMIC DNA]</scope>
    <source>
        <strain evidence="1 2">DSM 46887</strain>
    </source>
</reference>
<proteinExistence type="predicted"/>